<dbReference type="Proteomes" id="UP000193804">
    <property type="component" value="Unassembled WGS sequence"/>
</dbReference>
<dbReference type="STRING" id="1028.SAMN05661096_03557"/>
<gene>
    <name evidence="2" type="ORF">SAMN05661096_03557</name>
</gene>
<keyword evidence="1" id="KW-0812">Transmembrane</keyword>
<evidence type="ECO:0000313" key="3">
    <source>
        <dbReference type="Proteomes" id="UP000193804"/>
    </source>
</evidence>
<reference evidence="3" key="1">
    <citation type="submission" date="2017-04" db="EMBL/GenBank/DDBJ databases">
        <authorList>
            <person name="Varghese N."/>
            <person name="Submissions S."/>
        </authorList>
    </citation>
    <scope>NUCLEOTIDE SEQUENCE [LARGE SCALE GENOMIC DNA]</scope>
    <source>
        <strain evidence="3">DSM 4125</strain>
    </source>
</reference>
<dbReference type="AlphaFoldDB" id="A0A1X7L6R5"/>
<feature type="transmembrane region" description="Helical" evidence="1">
    <location>
        <begin position="44"/>
        <end position="68"/>
    </location>
</feature>
<dbReference type="InterPro" id="IPR007352">
    <property type="entry name" value="DUF420"/>
</dbReference>
<organism evidence="2 3">
    <name type="scientific">Marivirga sericea</name>
    <dbReference type="NCBI Taxonomy" id="1028"/>
    <lineage>
        <taxon>Bacteria</taxon>
        <taxon>Pseudomonadati</taxon>
        <taxon>Bacteroidota</taxon>
        <taxon>Cytophagia</taxon>
        <taxon>Cytophagales</taxon>
        <taxon>Marivirgaceae</taxon>
        <taxon>Marivirga</taxon>
    </lineage>
</organism>
<protein>
    <submittedName>
        <fullName evidence="2">Putative membrane protein</fullName>
    </submittedName>
</protein>
<keyword evidence="1" id="KW-1133">Transmembrane helix</keyword>
<feature type="transmembrane region" description="Helical" evidence="1">
    <location>
        <begin position="12"/>
        <end position="32"/>
    </location>
</feature>
<dbReference type="RefSeq" id="WP_085518683.1">
    <property type="nucleotide sequence ID" value="NZ_FXAW01000008.1"/>
</dbReference>
<evidence type="ECO:0000256" key="1">
    <source>
        <dbReference type="SAM" id="Phobius"/>
    </source>
</evidence>
<evidence type="ECO:0000313" key="2">
    <source>
        <dbReference type="EMBL" id="SMG49083.1"/>
    </source>
</evidence>
<feature type="transmembrane region" description="Helical" evidence="1">
    <location>
        <begin position="130"/>
        <end position="155"/>
    </location>
</feature>
<feature type="transmembrane region" description="Helical" evidence="1">
    <location>
        <begin position="80"/>
        <end position="97"/>
    </location>
</feature>
<keyword evidence="3" id="KW-1185">Reference proteome</keyword>
<feature type="transmembrane region" description="Helical" evidence="1">
    <location>
        <begin position="167"/>
        <end position="189"/>
    </location>
</feature>
<dbReference type="PANTHER" id="PTHR37692:SF1">
    <property type="entry name" value="DUF420 DOMAIN-CONTAINING PROTEIN"/>
    <property type="match status" value="1"/>
</dbReference>
<keyword evidence="1" id="KW-0472">Membrane</keyword>
<dbReference type="Pfam" id="PF04238">
    <property type="entry name" value="DUF420"/>
    <property type="match status" value="1"/>
</dbReference>
<accession>A0A1X7L6R5</accession>
<dbReference type="EMBL" id="FXAW01000008">
    <property type="protein sequence ID" value="SMG49083.1"/>
    <property type="molecule type" value="Genomic_DNA"/>
</dbReference>
<name>A0A1X7L6R5_9BACT</name>
<sequence length="195" mass="22093">MKVLDTKQKSYIKLIWGLSIAIPVLVGILIFAPEKIEGAGDWVYILPHLNATFNSITTIVLLLGVYFIKQKNIIAHKSMMSIAFTLGSLFLISYVIYHSTADSTIYGDVNGNGILDEVEKSKDVIFWRGFYLGILLPHIVLAAVVVPFVLFAFYYALTDKIEKHKKIVKWTFPIWLIVSVTGVVVYFMISPYYSY</sequence>
<proteinExistence type="predicted"/>
<dbReference type="OrthoDB" id="9811380at2"/>
<dbReference type="PANTHER" id="PTHR37692">
    <property type="entry name" value="HYPOTHETICAL MEMBRANE SPANNING PROTEIN"/>
    <property type="match status" value="1"/>
</dbReference>